<evidence type="ECO:0000256" key="1">
    <source>
        <dbReference type="ARBA" id="ARBA00004141"/>
    </source>
</evidence>
<gene>
    <name evidence="9" type="primary">MCA1_2</name>
    <name evidence="9" type="ORF">EC973_003734</name>
</gene>
<dbReference type="PANTHER" id="PTHR48104">
    <property type="entry name" value="METACASPASE-4"/>
    <property type="match status" value="1"/>
</dbReference>
<feature type="transmembrane region" description="Helical" evidence="6">
    <location>
        <begin position="428"/>
        <end position="449"/>
    </location>
</feature>
<dbReference type="PANTHER" id="PTHR48104:SF30">
    <property type="entry name" value="METACASPASE-1"/>
    <property type="match status" value="1"/>
</dbReference>
<feature type="transmembrane region" description="Helical" evidence="6">
    <location>
        <begin position="370"/>
        <end position="391"/>
    </location>
</feature>
<feature type="transmembrane region" description="Helical" evidence="6">
    <location>
        <begin position="485"/>
        <end position="507"/>
    </location>
</feature>
<keyword evidence="10" id="KW-1185">Reference proteome</keyword>
<dbReference type="InterPro" id="IPR025256">
    <property type="entry name" value="TM7S3/TM198-like_dom"/>
</dbReference>
<feature type="transmembrane region" description="Helical" evidence="6">
    <location>
        <begin position="211"/>
        <end position="231"/>
    </location>
</feature>
<dbReference type="InterPro" id="IPR050452">
    <property type="entry name" value="Metacaspase"/>
</dbReference>
<feature type="transmembrane region" description="Helical" evidence="6">
    <location>
        <begin position="455"/>
        <end position="478"/>
    </location>
</feature>
<comment type="caution">
    <text evidence="9">The sequence shown here is derived from an EMBL/GenBank/DDBJ whole genome shotgun (WGS) entry which is preliminary data.</text>
</comment>
<accession>A0A8H7BM65</accession>
<dbReference type="AlphaFoldDB" id="A0A8H7BM65"/>
<dbReference type="InterPro" id="IPR011600">
    <property type="entry name" value="Pept_C14_caspase"/>
</dbReference>
<evidence type="ECO:0000313" key="10">
    <source>
        <dbReference type="Proteomes" id="UP000605846"/>
    </source>
</evidence>
<organism evidence="9 10">
    <name type="scientific">Apophysomyces ossiformis</name>
    <dbReference type="NCBI Taxonomy" id="679940"/>
    <lineage>
        <taxon>Eukaryota</taxon>
        <taxon>Fungi</taxon>
        <taxon>Fungi incertae sedis</taxon>
        <taxon>Mucoromycota</taxon>
        <taxon>Mucoromycotina</taxon>
        <taxon>Mucoromycetes</taxon>
        <taxon>Mucorales</taxon>
        <taxon>Mucorineae</taxon>
        <taxon>Mucoraceae</taxon>
        <taxon>Apophysomyces</taxon>
    </lineage>
</organism>
<evidence type="ECO:0000256" key="2">
    <source>
        <dbReference type="ARBA" id="ARBA00009005"/>
    </source>
</evidence>
<evidence type="ECO:0000256" key="4">
    <source>
        <dbReference type="ARBA" id="ARBA00022989"/>
    </source>
</evidence>
<evidence type="ECO:0000256" key="5">
    <source>
        <dbReference type="ARBA" id="ARBA00023136"/>
    </source>
</evidence>
<keyword evidence="5 6" id="KW-0472">Membrane</keyword>
<evidence type="ECO:0000256" key="3">
    <source>
        <dbReference type="ARBA" id="ARBA00022692"/>
    </source>
</evidence>
<dbReference type="EMBL" id="JABAYA010000216">
    <property type="protein sequence ID" value="KAF7722052.1"/>
    <property type="molecule type" value="Genomic_DNA"/>
</dbReference>
<keyword evidence="9" id="KW-0645">Protease</keyword>
<evidence type="ECO:0000259" key="8">
    <source>
        <dbReference type="Pfam" id="PF13886"/>
    </source>
</evidence>
<dbReference type="Pfam" id="PF00656">
    <property type="entry name" value="Peptidase_C14"/>
    <property type="match status" value="1"/>
</dbReference>
<sequence>MILAMVAVGDEADGNDETIYPVDFDQYEDDSGQIIDDASILMMHDLLVEPLCPGSRLTAIFDSCHSGTALDLPYVYSTKGVIKSKNLFKDAGMGLLSAGIAYASGDKDRALSSLFSLGQQLISTRQLEHQNRQENSSKADVIMFSGCKDDQTSADAHEAGRATGAMSHALISILHENPHPTYHELLNGLRDILQDKYSQRPQLSSSHPIDYLPLFFLAIFCLVVCIDGLVVRPTPTAASVGPIAQKVAPTPAPQARHVLAKRGVQATLDLYQDWAKVCNGNDDNDNDNNNNNNNKNNMAAMIATDQSVRMLWQTVTSTVYCGNGHVTTITKTITATTTATATALPDGQLQCNDQCWSDYLWHTYGYGISIAQGFTGIVLILIGLYFLLFGYRFFRPTLALVGFVFFATMTWIGLVNNEPPYGYPHTEIVYICVSIGLGLIGAVIFMFFYPIALYFVGGMGVVLAVLVFLIESYTVIFATAFMGAYLFIMGLDLFIHTGFINAFLLIFDGNPYHYNVYILRTPVYVMLAFVMFLTLVSMGWQYYWNIIQLKRYFGINVVQQSSEKGEK</sequence>
<dbReference type="GO" id="GO:0016020">
    <property type="term" value="C:membrane"/>
    <property type="evidence" value="ECO:0007669"/>
    <property type="project" value="UniProtKB-SubCell"/>
</dbReference>
<dbReference type="Gene3D" id="3.40.50.12660">
    <property type="match status" value="1"/>
</dbReference>
<protein>
    <submittedName>
        <fullName evidence="9">Ca(2+)-dependent cysteine protease</fullName>
    </submittedName>
</protein>
<reference evidence="9" key="1">
    <citation type="submission" date="2020-01" db="EMBL/GenBank/DDBJ databases">
        <title>Genome Sequencing of Three Apophysomyces-Like Fungal Strains Confirms a Novel Fungal Genus in the Mucoromycota with divergent Burkholderia-like Endosymbiotic Bacteria.</title>
        <authorList>
            <person name="Stajich J.E."/>
            <person name="Macias A.M."/>
            <person name="Carter-House D."/>
            <person name="Lovett B."/>
            <person name="Kasson L.R."/>
            <person name="Berry K."/>
            <person name="Grigoriev I."/>
            <person name="Chang Y."/>
            <person name="Spatafora J."/>
            <person name="Kasson M.T."/>
        </authorList>
    </citation>
    <scope>NUCLEOTIDE SEQUENCE</scope>
    <source>
        <strain evidence="9">NRRL A-21654</strain>
    </source>
</reference>
<evidence type="ECO:0000313" key="9">
    <source>
        <dbReference type="EMBL" id="KAF7722052.1"/>
    </source>
</evidence>
<feature type="domain" description="TM7S3/TM198-like" evidence="8">
    <location>
        <begin position="376"/>
        <end position="462"/>
    </location>
</feature>
<keyword evidence="3 6" id="KW-0812">Transmembrane</keyword>
<feature type="transmembrane region" description="Helical" evidence="6">
    <location>
        <begin position="523"/>
        <end position="543"/>
    </location>
</feature>
<comment type="subcellular location">
    <subcellularLocation>
        <location evidence="1">Membrane</location>
        <topology evidence="1">Multi-pass membrane protein</topology>
    </subcellularLocation>
</comment>
<dbReference type="OrthoDB" id="102260at2759"/>
<keyword evidence="4 6" id="KW-1133">Transmembrane helix</keyword>
<dbReference type="Pfam" id="PF13886">
    <property type="entry name" value="TM7S3_TM198"/>
    <property type="match status" value="1"/>
</dbReference>
<keyword evidence="9" id="KW-0378">Hydrolase</keyword>
<dbReference type="GO" id="GO:0006508">
    <property type="term" value="P:proteolysis"/>
    <property type="evidence" value="ECO:0007669"/>
    <property type="project" value="UniProtKB-KW"/>
</dbReference>
<name>A0A8H7BM65_9FUNG</name>
<dbReference type="GO" id="GO:0005737">
    <property type="term" value="C:cytoplasm"/>
    <property type="evidence" value="ECO:0007669"/>
    <property type="project" value="TreeGrafter"/>
</dbReference>
<proteinExistence type="inferred from homology"/>
<comment type="similarity">
    <text evidence="2">Belongs to the peptidase C14B family.</text>
</comment>
<evidence type="ECO:0000256" key="6">
    <source>
        <dbReference type="SAM" id="Phobius"/>
    </source>
</evidence>
<dbReference type="GO" id="GO:0004197">
    <property type="term" value="F:cysteine-type endopeptidase activity"/>
    <property type="evidence" value="ECO:0007669"/>
    <property type="project" value="InterPro"/>
</dbReference>
<feature type="domain" description="Peptidase C14 caspase" evidence="7">
    <location>
        <begin position="4"/>
        <end position="209"/>
    </location>
</feature>
<dbReference type="Proteomes" id="UP000605846">
    <property type="component" value="Unassembled WGS sequence"/>
</dbReference>
<feature type="transmembrane region" description="Helical" evidence="6">
    <location>
        <begin position="397"/>
        <end position="416"/>
    </location>
</feature>
<evidence type="ECO:0000259" key="7">
    <source>
        <dbReference type="Pfam" id="PF00656"/>
    </source>
</evidence>